<feature type="non-terminal residue" evidence="3">
    <location>
        <position position="322"/>
    </location>
</feature>
<dbReference type="PANTHER" id="PTHR10622:SF10">
    <property type="entry name" value="HET DOMAIN-CONTAINING PROTEIN"/>
    <property type="match status" value="1"/>
</dbReference>
<evidence type="ECO:0000313" key="4">
    <source>
        <dbReference type="Proteomes" id="UP000813444"/>
    </source>
</evidence>
<dbReference type="Proteomes" id="UP000813444">
    <property type="component" value="Unassembled WGS sequence"/>
</dbReference>
<dbReference type="InterPro" id="IPR010730">
    <property type="entry name" value="HET"/>
</dbReference>
<dbReference type="Pfam" id="PF26640">
    <property type="entry name" value="DUF8212"/>
    <property type="match status" value="1"/>
</dbReference>
<dbReference type="PANTHER" id="PTHR10622">
    <property type="entry name" value="HET DOMAIN-CONTAINING PROTEIN"/>
    <property type="match status" value="1"/>
</dbReference>
<dbReference type="OrthoDB" id="194358at2759"/>
<reference evidence="3" key="1">
    <citation type="journal article" date="2021" name="Nat. Commun.">
        <title>Genetic determinants of endophytism in the Arabidopsis root mycobiome.</title>
        <authorList>
            <person name="Mesny F."/>
            <person name="Miyauchi S."/>
            <person name="Thiergart T."/>
            <person name="Pickel B."/>
            <person name="Atanasova L."/>
            <person name="Karlsson M."/>
            <person name="Huettel B."/>
            <person name="Barry K.W."/>
            <person name="Haridas S."/>
            <person name="Chen C."/>
            <person name="Bauer D."/>
            <person name="Andreopoulos W."/>
            <person name="Pangilinan J."/>
            <person name="LaButti K."/>
            <person name="Riley R."/>
            <person name="Lipzen A."/>
            <person name="Clum A."/>
            <person name="Drula E."/>
            <person name="Henrissat B."/>
            <person name="Kohler A."/>
            <person name="Grigoriev I.V."/>
            <person name="Martin F.M."/>
            <person name="Hacquard S."/>
        </authorList>
    </citation>
    <scope>NUCLEOTIDE SEQUENCE</scope>
    <source>
        <strain evidence="3">MPI-CAGE-CH-0235</strain>
    </source>
</reference>
<comment type="caution">
    <text evidence="3">The sequence shown here is derived from an EMBL/GenBank/DDBJ whole genome shotgun (WGS) entry which is preliminary data.</text>
</comment>
<dbReference type="AlphaFoldDB" id="A0A8K0WPH0"/>
<dbReference type="InterPro" id="IPR058525">
    <property type="entry name" value="DUF8212"/>
</dbReference>
<proteinExistence type="predicted"/>
<feature type="domain" description="DUF8212" evidence="2">
    <location>
        <begin position="221"/>
        <end position="247"/>
    </location>
</feature>
<dbReference type="EMBL" id="JAGPNK010000011">
    <property type="protein sequence ID" value="KAH7311232.1"/>
    <property type="molecule type" value="Genomic_DNA"/>
</dbReference>
<sequence length="322" mass="35915">MRLINVSTLEMEEFPAGKAPPYAILSHTWGQDHEEMTLRDMYDKINRPGNGSFKIQKCCQQAKQDGLQYAWVDTCCIDKTNAVELTEAINSMFRWYRGAAVCYAYLSDVSGAEFMPKLHSSRWFMRGWTLQELLAPKTVQFYNMDWNQIGTKADLCMEIEQITGIPQHYLLGLTELQEASVAQRMSWASKRTTTRTEDLAYCLLGIFDVSMPMVYGEGGAQAFFRLQEEIMKRVRDDSLLAWGLGHDSPGSGITAGRILATGPSDFAGCADIVCRESSTVDLAPMNMSGGRLRIHLPVFTTSDGDTVGILNCGPEDDAQQVV</sequence>
<organism evidence="3 4">
    <name type="scientific">Stachybotrys elegans</name>
    <dbReference type="NCBI Taxonomy" id="80388"/>
    <lineage>
        <taxon>Eukaryota</taxon>
        <taxon>Fungi</taxon>
        <taxon>Dikarya</taxon>
        <taxon>Ascomycota</taxon>
        <taxon>Pezizomycotina</taxon>
        <taxon>Sordariomycetes</taxon>
        <taxon>Hypocreomycetidae</taxon>
        <taxon>Hypocreales</taxon>
        <taxon>Stachybotryaceae</taxon>
        <taxon>Stachybotrys</taxon>
    </lineage>
</organism>
<keyword evidence="4" id="KW-1185">Reference proteome</keyword>
<gene>
    <name evidence="3" type="ORF">B0I35DRAFT_343016</name>
</gene>
<accession>A0A8K0WPH0</accession>
<evidence type="ECO:0000259" key="2">
    <source>
        <dbReference type="Pfam" id="PF26640"/>
    </source>
</evidence>
<evidence type="ECO:0000259" key="1">
    <source>
        <dbReference type="Pfam" id="PF06985"/>
    </source>
</evidence>
<dbReference type="Pfam" id="PF06985">
    <property type="entry name" value="HET"/>
    <property type="match status" value="1"/>
</dbReference>
<protein>
    <submittedName>
        <fullName evidence="3">Heterokaryon incompatibility protein-domain-containing protein</fullName>
    </submittedName>
</protein>
<name>A0A8K0WPH0_9HYPO</name>
<evidence type="ECO:0000313" key="3">
    <source>
        <dbReference type="EMBL" id="KAH7311232.1"/>
    </source>
</evidence>
<feature type="domain" description="Heterokaryon incompatibility" evidence="1">
    <location>
        <begin position="22"/>
        <end position="111"/>
    </location>
</feature>